<evidence type="ECO:0000256" key="4">
    <source>
        <dbReference type="ARBA" id="ARBA00022963"/>
    </source>
</evidence>
<dbReference type="KEGG" id="tet:TTHERM_00112930"/>
<comment type="similarity">
    <text evidence="1 7">Belongs to the AB hydrolase superfamily. Lipase family.</text>
</comment>
<proteinExistence type="inferred from homology"/>
<dbReference type="HOGENOM" id="CLU_010974_0_3_1"/>
<evidence type="ECO:0000256" key="6">
    <source>
        <dbReference type="ARBA" id="ARBA00023180"/>
    </source>
</evidence>
<dbReference type="SUPFAM" id="SSF53474">
    <property type="entry name" value="alpha/beta-Hydrolases"/>
    <property type="match status" value="1"/>
</dbReference>
<keyword evidence="4 7" id="KW-0442">Lipid degradation</keyword>
<dbReference type="STRING" id="312017.Q22Z78"/>
<dbReference type="FunFam" id="3.40.50.1820:FF:000057">
    <property type="entry name" value="Lipase"/>
    <property type="match status" value="1"/>
</dbReference>
<feature type="active site" description="Charge relay system" evidence="8">
    <location>
        <position position="342"/>
    </location>
</feature>
<dbReference type="eggNOG" id="KOG2624">
    <property type="taxonomic scope" value="Eukaryota"/>
</dbReference>
<dbReference type="GO" id="GO:0016788">
    <property type="term" value="F:hydrolase activity, acting on ester bonds"/>
    <property type="evidence" value="ECO:0007669"/>
    <property type="project" value="InterPro"/>
</dbReference>
<dbReference type="Pfam" id="PF04083">
    <property type="entry name" value="Abhydro_lipase"/>
    <property type="match status" value="1"/>
</dbReference>
<evidence type="ECO:0000256" key="2">
    <source>
        <dbReference type="ARBA" id="ARBA00022729"/>
    </source>
</evidence>
<feature type="chain" id="PRO_5004201436" description="Lipase" evidence="9">
    <location>
        <begin position="19"/>
        <end position="403"/>
    </location>
</feature>
<keyword evidence="3 7" id="KW-0378">Hydrolase</keyword>
<dbReference type="GO" id="GO:0016042">
    <property type="term" value="P:lipid catabolic process"/>
    <property type="evidence" value="ECO:0007669"/>
    <property type="project" value="UniProtKB-KW"/>
</dbReference>
<feature type="active site" description="Charge relay system" evidence="8">
    <location>
        <position position="372"/>
    </location>
</feature>
<evidence type="ECO:0000256" key="8">
    <source>
        <dbReference type="PIRSR" id="PIRSR000862-1"/>
    </source>
</evidence>
<feature type="active site" description="Nucleophile" evidence="8">
    <location>
        <position position="173"/>
    </location>
</feature>
<dbReference type="PANTHER" id="PTHR11005">
    <property type="entry name" value="LYSOSOMAL ACID LIPASE-RELATED"/>
    <property type="match status" value="1"/>
</dbReference>
<dbReference type="Proteomes" id="UP000009168">
    <property type="component" value="Unassembled WGS sequence"/>
</dbReference>
<evidence type="ECO:0000313" key="11">
    <source>
        <dbReference type="EMBL" id="EAR90443.1"/>
    </source>
</evidence>
<dbReference type="OMA" id="GTMHQIG"/>
<keyword evidence="12" id="KW-1185">Reference proteome</keyword>
<dbReference type="Gene3D" id="3.40.50.1820">
    <property type="entry name" value="alpha/beta hydrolase"/>
    <property type="match status" value="1"/>
</dbReference>
<evidence type="ECO:0000256" key="9">
    <source>
        <dbReference type="SAM" id="SignalP"/>
    </source>
</evidence>
<dbReference type="AlphaFoldDB" id="Q22Z78"/>
<sequence length="403" mass="45735">MGIKVIILTVALLSLSNCFFPTKTPIDLNHLPALTNMTFPEAMNYLNYPVETHYITTQDGYILTFFRIQAKNTTIKSGLPVVYFQHGLEDSSDTICLNDEENAPGLLIANEGYDLWLGNSRGNRYSLNHTKYTTSDKQFWQFTFQHMGEYDVPAAFEYISKATNQKINYIGHSQGTIQMFVALSRHEKKVLNNLKSYIALGPVAWVGQIKSVLLRSMGESKPLIDAIIATGIQQFLPYKQEEVLPLLCTYVPQLCGLTLEALMDMNDSYDNLKRMNIFVGHLPAGTSTLNMRHWAQNIRSKEYRYFDYGTAGNYLHYGQAKAPKIEVEKINVPVHLFVGQTDELADVSDVEILRQNLIGSPNVTYNLYPFGHASFLIGKNVTFMNDVFAVLNDYNQKETKIQF</sequence>
<protein>
    <recommendedName>
        <fullName evidence="7">Lipase</fullName>
    </recommendedName>
</protein>
<keyword evidence="6" id="KW-0325">Glycoprotein</keyword>
<accession>Q22Z78</accession>
<organism evidence="11 12">
    <name type="scientific">Tetrahymena thermophila (strain SB210)</name>
    <dbReference type="NCBI Taxonomy" id="312017"/>
    <lineage>
        <taxon>Eukaryota</taxon>
        <taxon>Sar</taxon>
        <taxon>Alveolata</taxon>
        <taxon>Ciliophora</taxon>
        <taxon>Intramacronucleata</taxon>
        <taxon>Oligohymenophorea</taxon>
        <taxon>Hymenostomatida</taxon>
        <taxon>Tetrahymenina</taxon>
        <taxon>Tetrahymenidae</taxon>
        <taxon>Tetrahymena</taxon>
    </lineage>
</organism>
<feature type="signal peptide" evidence="9">
    <location>
        <begin position="1"/>
        <end position="18"/>
    </location>
</feature>
<dbReference type="EMBL" id="GG662798">
    <property type="protein sequence ID" value="EAR90443.1"/>
    <property type="molecule type" value="Genomic_DNA"/>
</dbReference>
<dbReference type="InterPro" id="IPR006693">
    <property type="entry name" value="AB_hydrolase_lipase"/>
</dbReference>
<dbReference type="ESTHER" id="tetts-q22z78">
    <property type="family name" value="Acidic_Lipase"/>
</dbReference>
<dbReference type="RefSeq" id="XP_001010688.1">
    <property type="nucleotide sequence ID" value="XM_001010688.3"/>
</dbReference>
<dbReference type="InterPro" id="IPR029058">
    <property type="entry name" value="AB_hydrolase_fold"/>
</dbReference>
<dbReference type="InParanoid" id="Q22Z78"/>
<dbReference type="OrthoDB" id="8040642at2759"/>
<keyword evidence="2 9" id="KW-0732">Signal</keyword>
<evidence type="ECO:0000313" key="12">
    <source>
        <dbReference type="Proteomes" id="UP000009168"/>
    </source>
</evidence>
<dbReference type="GeneID" id="7843554"/>
<keyword evidence="5" id="KW-0443">Lipid metabolism</keyword>
<dbReference type="InterPro" id="IPR025483">
    <property type="entry name" value="Lipase_euk"/>
</dbReference>
<evidence type="ECO:0000256" key="1">
    <source>
        <dbReference type="ARBA" id="ARBA00010701"/>
    </source>
</evidence>
<evidence type="ECO:0000256" key="5">
    <source>
        <dbReference type="ARBA" id="ARBA00023098"/>
    </source>
</evidence>
<dbReference type="PIRSF" id="PIRSF000862">
    <property type="entry name" value="Steryl_ester_lip"/>
    <property type="match status" value="1"/>
</dbReference>
<name>Q22Z78_TETTS</name>
<gene>
    <name evidence="11" type="ORF">TTHERM_00112930</name>
</gene>
<evidence type="ECO:0000256" key="3">
    <source>
        <dbReference type="ARBA" id="ARBA00022801"/>
    </source>
</evidence>
<evidence type="ECO:0000256" key="7">
    <source>
        <dbReference type="PIRNR" id="PIRNR000862"/>
    </source>
</evidence>
<feature type="domain" description="Partial AB-hydrolase lipase" evidence="10">
    <location>
        <begin position="40"/>
        <end position="98"/>
    </location>
</feature>
<evidence type="ECO:0000259" key="10">
    <source>
        <dbReference type="Pfam" id="PF04083"/>
    </source>
</evidence>
<reference evidence="12" key="1">
    <citation type="journal article" date="2006" name="PLoS Biol.">
        <title>Macronuclear genome sequence of the ciliate Tetrahymena thermophila, a model eukaryote.</title>
        <authorList>
            <person name="Eisen J.A."/>
            <person name="Coyne R.S."/>
            <person name="Wu M."/>
            <person name="Wu D."/>
            <person name="Thiagarajan M."/>
            <person name="Wortman J.R."/>
            <person name="Badger J.H."/>
            <person name="Ren Q."/>
            <person name="Amedeo P."/>
            <person name="Jones K.M."/>
            <person name="Tallon L.J."/>
            <person name="Delcher A.L."/>
            <person name="Salzberg S.L."/>
            <person name="Silva J.C."/>
            <person name="Haas B.J."/>
            <person name="Majoros W.H."/>
            <person name="Farzad M."/>
            <person name="Carlton J.M."/>
            <person name="Smith R.K. Jr."/>
            <person name="Garg J."/>
            <person name="Pearlman R.E."/>
            <person name="Karrer K.M."/>
            <person name="Sun L."/>
            <person name="Manning G."/>
            <person name="Elde N.C."/>
            <person name="Turkewitz A.P."/>
            <person name="Asai D.J."/>
            <person name="Wilkes D.E."/>
            <person name="Wang Y."/>
            <person name="Cai H."/>
            <person name="Collins K."/>
            <person name="Stewart B.A."/>
            <person name="Lee S.R."/>
            <person name="Wilamowska K."/>
            <person name="Weinberg Z."/>
            <person name="Ruzzo W.L."/>
            <person name="Wloga D."/>
            <person name="Gaertig J."/>
            <person name="Frankel J."/>
            <person name="Tsao C.-C."/>
            <person name="Gorovsky M.A."/>
            <person name="Keeling P.J."/>
            <person name="Waller R.F."/>
            <person name="Patron N.J."/>
            <person name="Cherry J.M."/>
            <person name="Stover N.A."/>
            <person name="Krieger C.J."/>
            <person name="del Toro C."/>
            <person name="Ryder H.F."/>
            <person name="Williamson S.C."/>
            <person name="Barbeau R.A."/>
            <person name="Hamilton E.P."/>
            <person name="Orias E."/>
        </authorList>
    </citation>
    <scope>NUCLEOTIDE SEQUENCE [LARGE SCALE GENOMIC DNA]</scope>
    <source>
        <strain evidence="12">SB210</strain>
    </source>
</reference>